<protein>
    <recommendedName>
        <fullName evidence="3">Tyrosine-protein kinase ephrin type A/B receptor-like domain-containing protein</fullName>
    </recommendedName>
</protein>
<feature type="compositionally biased region" description="Basic residues" evidence="1">
    <location>
        <begin position="290"/>
        <end position="299"/>
    </location>
</feature>
<dbReference type="SUPFAM" id="SSF57184">
    <property type="entry name" value="Growth factor receptor domain"/>
    <property type="match status" value="1"/>
</dbReference>
<keyword evidence="5" id="KW-1185">Reference proteome</keyword>
<evidence type="ECO:0000313" key="5">
    <source>
        <dbReference type="Proteomes" id="UP001190700"/>
    </source>
</evidence>
<evidence type="ECO:0000256" key="2">
    <source>
        <dbReference type="SAM" id="Phobius"/>
    </source>
</evidence>
<reference evidence="4 5" key="1">
    <citation type="journal article" date="2015" name="Genome Biol. Evol.">
        <title>Comparative Genomics of a Bacterivorous Green Alga Reveals Evolutionary Causalities and Consequences of Phago-Mixotrophic Mode of Nutrition.</title>
        <authorList>
            <person name="Burns J.A."/>
            <person name="Paasch A."/>
            <person name="Narechania A."/>
            <person name="Kim E."/>
        </authorList>
    </citation>
    <scope>NUCLEOTIDE SEQUENCE [LARGE SCALE GENOMIC DNA]</scope>
    <source>
        <strain evidence="4 5">PLY_AMNH</strain>
    </source>
</reference>
<feature type="region of interest" description="Disordered" evidence="1">
    <location>
        <begin position="330"/>
        <end position="481"/>
    </location>
</feature>
<evidence type="ECO:0000259" key="3">
    <source>
        <dbReference type="Pfam" id="PF07699"/>
    </source>
</evidence>
<dbReference type="Pfam" id="PF07699">
    <property type="entry name" value="Ephrin_rec_like"/>
    <property type="match status" value="1"/>
</dbReference>
<keyword evidence="2" id="KW-0472">Membrane</keyword>
<keyword evidence="2" id="KW-1133">Transmembrane helix</keyword>
<dbReference type="PANTHER" id="PTHR11319">
    <property type="entry name" value="G PROTEIN-COUPLED RECEPTOR-RELATED"/>
    <property type="match status" value="1"/>
</dbReference>
<feature type="transmembrane region" description="Helical" evidence="2">
    <location>
        <begin position="1923"/>
        <end position="1946"/>
    </location>
</feature>
<feature type="compositionally biased region" description="Low complexity" evidence="1">
    <location>
        <begin position="336"/>
        <end position="353"/>
    </location>
</feature>
<feature type="transmembrane region" description="Helical" evidence="2">
    <location>
        <begin position="1557"/>
        <end position="1582"/>
    </location>
</feature>
<keyword evidence="2" id="KW-0812">Transmembrane</keyword>
<feature type="compositionally biased region" description="Basic and acidic residues" evidence="1">
    <location>
        <begin position="1333"/>
        <end position="1358"/>
    </location>
</feature>
<feature type="transmembrane region" description="Helical" evidence="2">
    <location>
        <begin position="1602"/>
        <end position="1635"/>
    </location>
</feature>
<dbReference type="InterPro" id="IPR009030">
    <property type="entry name" value="Growth_fac_rcpt_cys_sf"/>
</dbReference>
<comment type="caution">
    <text evidence="4">The sequence shown here is derived from an EMBL/GenBank/DDBJ whole genome shotgun (WGS) entry which is preliminary data.</text>
</comment>
<dbReference type="Gene3D" id="2.10.50.10">
    <property type="entry name" value="Tumor Necrosis Factor Receptor, subunit A, domain 2"/>
    <property type="match status" value="1"/>
</dbReference>
<dbReference type="InterPro" id="IPR011641">
    <property type="entry name" value="Tyr-kin_ephrin_A/B_rcpt-like"/>
</dbReference>
<evidence type="ECO:0000313" key="4">
    <source>
        <dbReference type="EMBL" id="KAK3265019.1"/>
    </source>
</evidence>
<evidence type="ECO:0000256" key="1">
    <source>
        <dbReference type="SAM" id="MobiDB-lite"/>
    </source>
</evidence>
<feature type="transmembrane region" description="Helical" evidence="2">
    <location>
        <begin position="1515"/>
        <end position="1536"/>
    </location>
</feature>
<proteinExistence type="predicted"/>
<dbReference type="PRINTS" id="PR01217">
    <property type="entry name" value="PRICHEXTENSN"/>
</dbReference>
<feature type="domain" description="Tyrosine-protein kinase ephrin type A/B receptor-like" evidence="3">
    <location>
        <begin position="1043"/>
        <end position="1085"/>
    </location>
</feature>
<name>A0AAE0FS65_9CHLO</name>
<feature type="region of interest" description="Disordered" evidence="1">
    <location>
        <begin position="202"/>
        <end position="304"/>
    </location>
</feature>
<dbReference type="EMBL" id="LGRX02014204">
    <property type="protein sequence ID" value="KAK3265019.1"/>
    <property type="molecule type" value="Genomic_DNA"/>
</dbReference>
<gene>
    <name evidence="4" type="ORF">CYMTET_26271</name>
</gene>
<feature type="region of interest" description="Disordered" evidence="1">
    <location>
        <begin position="1333"/>
        <end position="1374"/>
    </location>
</feature>
<dbReference type="Proteomes" id="UP001190700">
    <property type="component" value="Unassembled WGS sequence"/>
</dbReference>
<feature type="compositionally biased region" description="Low complexity" evidence="1">
    <location>
        <begin position="202"/>
        <end position="248"/>
    </location>
</feature>
<feature type="transmembrane region" description="Helical" evidence="2">
    <location>
        <begin position="1958"/>
        <end position="1976"/>
    </location>
</feature>
<feature type="compositionally biased region" description="Low complexity" evidence="1">
    <location>
        <begin position="377"/>
        <end position="389"/>
    </location>
</feature>
<feature type="region of interest" description="Disordered" evidence="1">
    <location>
        <begin position="1749"/>
        <end position="1787"/>
    </location>
</feature>
<dbReference type="SMART" id="SM01411">
    <property type="entry name" value="Ephrin_rec_like"/>
    <property type="match status" value="2"/>
</dbReference>
<sequence>MFTTHASWKALNSAFRWQGGAHRRRFSVLWQRVAVLCLLLYGETALGSCSHRWWKFIVTEANSNGWECYLYELALFTTGQCCELDNRLVVQAFEAADGTTQTEAAFNGEIEASHSDALRTPEPCSETWIIMDLGDGAAAEVQELYLKQYGTGGNGLSGFDIQSCTTSSGTSSDCVWTTISSYTSGFIDEITFGPWDSICTEAATTSPSSSPTANPSAMPTSSPTTAPTTSPSSAPTANPSAMPTSSPTAAPPPHLSISNRQPVRHPPQAPPQPPPPHPPQLQLPTPSIHAHLKPHRGPHHLTLLSSTANPSAMHRSPTAATHLTLLSSNRQPVRMPTSSPTAAPTTSPSSSQPPTRPPCHLKPHRGPPPPHPPHLQTANPSAMPTSSPTAAPPPHPSLYLQPPRPPCPTASPTAPPPPHPLAPTANPSTTTHLKPHRSPNLSRYIHLLATPTPSNPRPHPLSISTSAASPTPPPGFAALPLTRSPQTVHATSVSFSFDGADVSEFTCQLDDGPRIHNCSSPHWATWLAVGNHTFVVNATLSHNSGYMAKEEHWEVAPRFLLEPELSHATVSARGSRTEYLTVVSALAGLRMTAADVYIERARAWDSDAEGEVCGTAMDPGAWDAAERGAAGSQGVGGMELYSTLGEDSIEVVLDTSTVNASSAAARRNLTVWMVVADSQAGYTSVVSAVVCVQVVPQSSLLLMPSGEVSTRSGQRYTGVVAGATPVPSSLWVVNAAEAATDGDDGAACVGSTTFQIIPLENQSWVWVEPANATLQRLGEVLDLRVVLPAVQTEAGTRSATFLVTNSGDASTQELLVRMTVIPDVISNQSVVEALPANGDDGVWHTGDSAQWIVRPYDTFGNAVTSGEDSSSVFLVDLFRTETAPATKQELDHSPQADFNSSVGTYTSQVARMTPYGRYLVYVRFVDKDETQLDLSELPDSNWTDPQGCQLTGSPLEYYFEPVWCDTAQHQTADADGLACTCMAGHFNNASGESPLECQACGLGWYGAEATSQGKEDACAQCEAGLTTLRADATSAGACVCSQGYYSHSGAATSECIPCTAGSYGSAANATSCVACPIGVVTPEEERVAECDMVCMGVEVAPKEGLVACQKCAANAQAWYFCEPEGSSAQEDPAQCVHLTGSPPYASACLCQSGYRSVSETATSSFTNQSCEPCAEGGVCAFGRMRGRDGYWRSDTSKSKFYRCSPPEVCLREEGALEGATEAILAEEEEEEAIAECRTGHGGVLCGGCSSGWRQDKEGNCSECEASINLVGMLALVAGAFALFLGYLQHPLYVTWELQTQFELVRGWSFRLMRRLQPISAVAWGRRTRVTEKGHLQLSSEAHEPAQARPGDKEGDREQGGAGDEDTMDGSLGGLRSKVRSQTSTATKVPYLGCRRGGSEMQQTAVHKARRQAGAGRDNQRAAKVIGKDTARSTAGSSAGLAAAKQQSTQVSSQLLKVALNFTQVLASFGDNFSAVPWPAGFLQLVKILDWLNIFTVDVPLVGCSDMGFIQTHALYVLAPILAIILLFKVATIHYTFHVAQCRTASREPKMDATRYKFFVIKSLLFVLFVSYIGLSARMLSYFNCTPVYEELYLTADLNIRCFAGLHAACLPLAVLGLLLYPIGVPATFVFLLVWYRVPQIARMKHSAYLLHLARQQLQDPGRCRELQDMDPIVGLQTVTVDELALLAATAEIRDGREATLPDGNVSSSSPSAEQAPAVLMVVGCESGDAGTPGKRGANAMEEGVMKEGGVQGGVGARASSGSGATPPPAPQPSPAHITESSERETSARDWAAMGREALISHLAAWVTRRHGDKQHAQRVYWSIDNLAEKTAGAGSMLVNVGQPLRSQLELWEANAQLRVGFIFRHYHVQAWWFEIYDLLRKLVLAGGIAFYGEGSSSQLLVAAAICFSAICINLSVRADAELAVHIFTTATNFVLLIILALALALLDDDSDAELIDQLLVWPILLVCLGFLLYVLHRSGLTAFLLRKLFGSGIRGTTMSRHLINPLHRLGSLPVIIRKNQWPQNRKESNVSLAMSVSSVEVQEQDGEAQNDSESRVLVNPLFMHVKRG</sequence>
<dbReference type="CDD" id="cd00185">
    <property type="entry name" value="TNFRSF"/>
    <property type="match status" value="1"/>
</dbReference>
<organism evidence="4 5">
    <name type="scientific">Cymbomonas tetramitiformis</name>
    <dbReference type="NCBI Taxonomy" id="36881"/>
    <lineage>
        <taxon>Eukaryota</taxon>
        <taxon>Viridiplantae</taxon>
        <taxon>Chlorophyta</taxon>
        <taxon>Pyramimonadophyceae</taxon>
        <taxon>Pyramimonadales</taxon>
        <taxon>Pyramimonadaceae</taxon>
        <taxon>Cymbomonas</taxon>
    </lineage>
</organism>
<dbReference type="PANTHER" id="PTHR11319:SF35">
    <property type="entry name" value="OUTER MEMBRANE PROTEIN PMPC-RELATED"/>
    <property type="match status" value="1"/>
</dbReference>
<accession>A0AAE0FS65</accession>
<feature type="compositionally biased region" description="Pro residues" evidence="1">
    <location>
        <begin position="390"/>
        <end position="421"/>
    </location>
</feature>
<feature type="compositionally biased region" description="Pro residues" evidence="1">
    <location>
        <begin position="264"/>
        <end position="281"/>
    </location>
</feature>